<protein>
    <recommendedName>
        <fullName evidence="1">Ubiquitin-like domain-containing protein</fullName>
    </recommendedName>
</protein>
<evidence type="ECO:0000313" key="2">
    <source>
        <dbReference type="EnsemblPlants" id="AUR62020422-RA:cds"/>
    </source>
</evidence>
<dbReference type="PROSITE" id="PS50053">
    <property type="entry name" value="UBIQUITIN_2"/>
    <property type="match status" value="1"/>
</dbReference>
<reference evidence="2" key="1">
    <citation type="journal article" date="2017" name="Nature">
        <title>The genome of Chenopodium quinoa.</title>
        <authorList>
            <person name="Jarvis D.E."/>
            <person name="Ho Y.S."/>
            <person name="Lightfoot D.J."/>
            <person name="Schmoeckel S.M."/>
            <person name="Li B."/>
            <person name="Borm T.J.A."/>
            <person name="Ohyanagi H."/>
            <person name="Mineta K."/>
            <person name="Michell C.T."/>
            <person name="Saber N."/>
            <person name="Kharbatia N.M."/>
            <person name="Rupper R.R."/>
            <person name="Sharp A.R."/>
            <person name="Dally N."/>
            <person name="Boughton B.A."/>
            <person name="Woo Y.H."/>
            <person name="Gao G."/>
            <person name="Schijlen E.G.W.M."/>
            <person name="Guo X."/>
            <person name="Momin A.A."/>
            <person name="Negrao S."/>
            <person name="Al-Babili S."/>
            <person name="Gehring C."/>
            <person name="Roessner U."/>
            <person name="Jung C."/>
            <person name="Murphy K."/>
            <person name="Arold S.T."/>
            <person name="Gojobori T."/>
            <person name="van der Linden C.G."/>
            <person name="van Loo E.N."/>
            <person name="Jellen E.N."/>
            <person name="Maughan P.J."/>
            <person name="Tester M."/>
        </authorList>
    </citation>
    <scope>NUCLEOTIDE SEQUENCE [LARGE SCALE GENOMIC DNA]</scope>
    <source>
        <strain evidence="2">cv. PI 614886</strain>
    </source>
</reference>
<keyword evidence="3" id="KW-1185">Reference proteome</keyword>
<dbReference type="CDD" id="cd17039">
    <property type="entry name" value="Ubl_ubiquitin_like"/>
    <property type="match status" value="1"/>
</dbReference>
<dbReference type="GO" id="GO:0031593">
    <property type="term" value="F:polyubiquitin modification-dependent protein binding"/>
    <property type="evidence" value="ECO:0007669"/>
    <property type="project" value="TreeGrafter"/>
</dbReference>
<dbReference type="GO" id="GO:0070628">
    <property type="term" value="F:proteasome binding"/>
    <property type="evidence" value="ECO:0007669"/>
    <property type="project" value="TreeGrafter"/>
</dbReference>
<evidence type="ECO:0000259" key="1">
    <source>
        <dbReference type="PROSITE" id="PS50053"/>
    </source>
</evidence>
<dbReference type="GO" id="GO:0043130">
    <property type="term" value="F:ubiquitin binding"/>
    <property type="evidence" value="ECO:0007669"/>
    <property type="project" value="TreeGrafter"/>
</dbReference>
<proteinExistence type="predicted"/>
<sequence length="178" mass="20394">MPASRPSNIYQKLVIDVDLNDSVEQLKKKVHQIEGYSVHQQALYLNKSIELQDQRHLREYELKDGCEIEVFIKPILTPKHSGRANTKSATNAKKLKVIVLAKCGTKKLVVEVNPLDKVQVLRNELDERHQGADFQLPSEGYFFIYKQNVMEEKETFQWHNVRQGDTIEIFNGSVSGGS</sequence>
<organism evidence="2 3">
    <name type="scientific">Chenopodium quinoa</name>
    <name type="common">Quinoa</name>
    <dbReference type="NCBI Taxonomy" id="63459"/>
    <lineage>
        <taxon>Eukaryota</taxon>
        <taxon>Viridiplantae</taxon>
        <taxon>Streptophyta</taxon>
        <taxon>Embryophyta</taxon>
        <taxon>Tracheophyta</taxon>
        <taxon>Spermatophyta</taxon>
        <taxon>Magnoliopsida</taxon>
        <taxon>eudicotyledons</taxon>
        <taxon>Gunneridae</taxon>
        <taxon>Pentapetalae</taxon>
        <taxon>Caryophyllales</taxon>
        <taxon>Chenopodiaceae</taxon>
        <taxon>Chenopodioideae</taxon>
        <taxon>Atripliceae</taxon>
        <taxon>Chenopodium</taxon>
    </lineage>
</organism>
<dbReference type="GO" id="GO:0005829">
    <property type="term" value="C:cytosol"/>
    <property type="evidence" value="ECO:0007669"/>
    <property type="project" value="TreeGrafter"/>
</dbReference>
<reference evidence="2" key="2">
    <citation type="submission" date="2021-03" db="UniProtKB">
        <authorList>
            <consortium name="EnsemblPlants"/>
        </authorList>
    </citation>
    <scope>IDENTIFICATION</scope>
</reference>
<dbReference type="Pfam" id="PF00240">
    <property type="entry name" value="ubiquitin"/>
    <property type="match status" value="1"/>
</dbReference>
<dbReference type="SMART" id="SM00213">
    <property type="entry name" value="UBQ"/>
    <property type="match status" value="1"/>
</dbReference>
<dbReference type="SUPFAM" id="SSF54236">
    <property type="entry name" value="Ubiquitin-like"/>
    <property type="match status" value="2"/>
</dbReference>
<evidence type="ECO:0000313" key="3">
    <source>
        <dbReference type="Proteomes" id="UP000596660"/>
    </source>
</evidence>
<dbReference type="PANTHER" id="PTHR10621">
    <property type="entry name" value="UV EXCISION REPAIR PROTEIN RAD23"/>
    <property type="match status" value="1"/>
</dbReference>
<dbReference type="Proteomes" id="UP000596660">
    <property type="component" value="Unplaced"/>
</dbReference>
<dbReference type="Gramene" id="AUR62020422-RA">
    <property type="protein sequence ID" value="AUR62020422-RA:cds"/>
    <property type="gene ID" value="AUR62020422"/>
</dbReference>
<accession>A0A803LY71</accession>
<dbReference type="AlphaFoldDB" id="A0A803LY71"/>
<dbReference type="EnsemblPlants" id="AUR62020422-RA">
    <property type="protein sequence ID" value="AUR62020422-RA:cds"/>
    <property type="gene ID" value="AUR62020422"/>
</dbReference>
<dbReference type="PANTHER" id="PTHR10621:SF38">
    <property type="entry name" value="UBIQUITIN DOMAIN-CONTAINING PROTEIN 7SL RNA1-RELATED"/>
    <property type="match status" value="1"/>
</dbReference>
<feature type="domain" description="Ubiquitin-like" evidence="1">
    <location>
        <begin position="1"/>
        <end position="73"/>
    </location>
</feature>
<dbReference type="GO" id="GO:0005654">
    <property type="term" value="C:nucleoplasm"/>
    <property type="evidence" value="ECO:0007669"/>
    <property type="project" value="TreeGrafter"/>
</dbReference>
<dbReference type="GO" id="GO:0043161">
    <property type="term" value="P:proteasome-mediated ubiquitin-dependent protein catabolic process"/>
    <property type="evidence" value="ECO:0007669"/>
    <property type="project" value="TreeGrafter"/>
</dbReference>
<dbReference type="InterPro" id="IPR000626">
    <property type="entry name" value="Ubiquitin-like_dom"/>
</dbReference>
<name>A0A803LY71_CHEQI</name>
<dbReference type="InterPro" id="IPR029071">
    <property type="entry name" value="Ubiquitin-like_domsf"/>
</dbReference>
<dbReference type="Gene3D" id="3.10.20.90">
    <property type="entry name" value="Phosphatidylinositol 3-kinase Catalytic Subunit, Chain A, domain 1"/>
    <property type="match status" value="2"/>
</dbReference>
<dbReference type="OMA" id="ERMHEVP"/>